<comment type="cofactor">
    <cofactor evidence="1">
        <name>Mg(2+)</name>
        <dbReference type="ChEBI" id="CHEBI:18420"/>
    </cofactor>
</comment>
<evidence type="ECO:0000313" key="3">
    <source>
        <dbReference type="EMBL" id="CAH0108310.1"/>
    </source>
</evidence>
<comment type="caution">
    <text evidence="3">The sequence shown here is derived from an EMBL/GenBank/DDBJ whole genome shotgun (WGS) entry which is preliminary data.</text>
</comment>
<dbReference type="Gene3D" id="3.40.50.300">
    <property type="entry name" value="P-loop containing nucleotide triphosphate hydrolases"/>
    <property type="match status" value="1"/>
</dbReference>
<dbReference type="OrthoDB" id="6365921at2759"/>
<reference evidence="3" key="1">
    <citation type="submission" date="2021-11" db="EMBL/GenBank/DDBJ databases">
        <authorList>
            <person name="Schell T."/>
        </authorList>
    </citation>
    <scope>NUCLEOTIDE SEQUENCE</scope>
    <source>
        <strain evidence="3">M5</strain>
    </source>
</reference>
<keyword evidence="1" id="KW-0233">DNA recombination</keyword>
<dbReference type="GO" id="GO:0006281">
    <property type="term" value="P:DNA repair"/>
    <property type="evidence" value="ECO:0007669"/>
    <property type="project" value="UniProtKB-KW"/>
</dbReference>
<keyword evidence="1" id="KW-0378">Hydrolase</keyword>
<dbReference type="PANTHER" id="PTHR10492:SF57">
    <property type="entry name" value="ATP-DEPENDENT DNA HELICASE"/>
    <property type="match status" value="1"/>
</dbReference>
<keyword evidence="1" id="KW-0547">Nucleotide-binding</keyword>
<keyword evidence="1" id="KW-0067">ATP-binding</keyword>
<keyword evidence="1" id="KW-0227">DNA damage</keyword>
<evidence type="ECO:0000313" key="4">
    <source>
        <dbReference type="Proteomes" id="UP000789390"/>
    </source>
</evidence>
<sequence>MEDYIRRQDENVSRNLALKCIQGKLRLINLSMEDLLLHIPNFQLINRLIQDQMGETDKNTIQEKRLMGEIMMAQLNDGQRAVFDQIMASVNDVDNVHPDYIFLGDPGGTGKSYLNNTLISVLQGKGNHVIAVASTGIASTLLIGETPRSKIEGGSYSAQMTRKADFIISDASNAASIINNTTWPLFKPIRLVQNMRTVSGSQEFADWLINLGNGTLPQTPRLNNQGLIEIPPDFLDMQTNIIEHMPGPLKVYKSIDTMDSEDRGEIANYAA</sequence>
<dbReference type="Proteomes" id="UP000789390">
    <property type="component" value="Unassembled WGS sequence"/>
</dbReference>
<dbReference type="EMBL" id="CAKKLH010000282">
    <property type="protein sequence ID" value="CAH0108310.1"/>
    <property type="molecule type" value="Genomic_DNA"/>
</dbReference>
<proteinExistence type="inferred from homology"/>
<dbReference type="EC" id="5.6.2.3" evidence="1"/>
<dbReference type="GO" id="GO:0043139">
    <property type="term" value="F:5'-3' DNA helicase activity"/>
    <property type="evidence" value="ECO:0007669"/>
    <property type="project" value="UniProtKB-EC"/>
</dbReference>
<feature type="domain" description="DNA helicase Pif1-like DEAD-box helicase" evidence="2">
    <location>
        <begin position="74"/>
        <end position="160"/>
    </location>
</feature>
<dbReference type="InterPro" id="IPR027417">
    <property type="entry name" value="P-loop_NTPase"/>
</dbReference>
<keyword evidence="1" id="KW-0347">Helicase</keyword>
<comment type="similarity">
    <text evidence="1">Belongs to the helicase family.</text>
</comment>
<comment type="catalytic activity">
    <reaction evidence="1">
        <text>ATP + H2O = ADP + phosphate + H(+)</text>
        <dbReference type="Rhea" id="RHEA:13065"/>
        <dbReference type="ChEBI" id="CHEBI:15377"/>
        <dbReference type="ChEBI" id="CHEBI:15378"/>
        <dbReference type="ChEBI" id="CHEBI:30616"/>
        <dbReference type="ChEBI" id="CHEBI:43474"/>
        <dbReference type="ChEBI" id="CHEBI:456216"/>
        <dbReference type="EC" id="5.6.2.3"/>
    </reaction>
</comment>
<dbReference type="GO" id="GO:0016787">
    <property type="term" value="F:hydrolase activity"/>
    <property type="evidence" value="ECO:0007669"/>
    <property type="project" value="UniProtKB-KW"/>
</dbReference>
<evidence type="ECO:0000259" key="2">
    <source>
        <dbReference type="Pfam" id="PF05970"/>
    </source>
</evidence>
<dbReference type="InterPro" id="IPR010285">
    <property type="entry name" value="DNA_helicase_pif1-like_DEAD"/>
</dbReference>
<keyword evidence="1" id="KW-0234">DNA repair</keyword>
<dbReference type="PANTHER" id="PTHR10492">
    <property type="match status" value="1"/>
</dbReference>
<name>A0A8J2RX26_9CRUS</name>
<evidence type="ECO:0000256" key="1">
    <source>
        <dbReference type="RuleBase" id="RU363044"/>
    </source>
</evidence>
<dbReference type="GO" id="GO:0005524">
    <property type="term" value="F:ATP binding"/>
    <property type="evidence" value="ECO:0007669"/>
    <property type="project" value="UniProtKB-KW"/>
</dbReference>
<dbReference type="GO" id="GO:0000723">
    <property type="term" value="P:telomere maintenance"/>
    <property type="evidence" value="ECO:0007669"/>
    <property type="project" value="InterPro"/>
</dbReference>
<dbReference type="SUPFAM" id="SSF52540">
    <property type="entry name" value="P-loop containing nucleoside triphosphate hydrolases"/>
    <property type="match status" value="1"/>
</dbReference>
<protein>
    <recommendedName>
        <fullName evidence="1">ATP-dependent DNA helicase</fullName>
        <ecNumber evidence="1">5.6.2.3</ecNumber>
    </recommendedName>
</protein>
<organism evidence="3 4">
    <name type="scientific">Daphnia galeata</name>
    <dbReference type="NCBI Taxonomy" id="27404"/>
    <lineage>
        <taxon>Eukaryota</taxon>
        <taxon>Metazoa</taxon>
        <taxon>Ecdysozoa</taxon>
        <taxon>Arthropoda</taxon>
        <taxon>Crustacea</taxon>
        <taxon>Branchiopoda</taxon>
        <taxon>Diplostraca</taxon>
        <taxon>Cladocera</taxon>
        <taxon>Anomopoda</taxon>
        <taxon>Daphniidae</taxon>
        <taxon>Daphnia</taxon>
    </lineage>
</organism>
<gene>
    <name evidence="3" type="ORF">DGAL_LOCUS11681</name>
</gene>
<keyword evidence="4" id="KW-1185">Reference proteome</keyword>
<dbReference type="GO" id="GO:0006310">
    <property type="term" value="P:DNA recombination"/>
    <property type="evidence" value="ECO:0007669"/>
    <property type="project" value="UniProtKB-KW"/>
</dbReference>
<dbReference type="AlphaFoldDB" id="A0A8J2RX26"/>
<accession>A0A8J2RX26</accession>
<dbReference type="Pfam" id="PF05970">
    <property type="entry name" value="PIF1"/>
    <property type="match status" value="1"/>
</dbReference>